<keyword evidence="3 9" id="KW-0813">Transport</keyword>
<protein>
    <recommendedName>
        <fullName evidence="9">Vesicle transport protein</fullName>
    </recommendedName>
</protein>
<feature type="transmembrane region" description="Helical" evidence="9">
    <location>
        <begin position="42"/>
        <end position="60"/>
    </location>
</feature>
<dbReference type="PANTHER" id="PTHR23137">
    <property type="entry name" value="VESICLE TRANSPORT PROTEIN-RELATED"/>
    <property type="match status" value="1"/>
</dbReference>
<evidence type="ECO:0000256" key="9">
    <source>
        <dbReference type="RuleBase" id="RU363111"/>
    </source>
</evidence>
<evidence type="ECO:0000256" key="4">
    <source>
        <dbReference type="ARBA" id="ARBA00022692"/>
    </source>
</evidence>
<keyword evidence="5 9" id="KW-0653">Protein transport</keyword>
<comment type="similarity">
    <text evidence="8 9">Belongs to the SFT2 family.</text>
</comment>
<evidence type="ECO:0000313" key="12">
    <source>
        <dbReference type="Proteomes" id="UP001177023"/>
    </source>
</evidence>
<evidence type="ECO:0000256" key="10">
    <source>
        <dbReference type="SAM" id="MobiDB-lite"/>
    </source>
</evidence>
<keyword evidence="12" id="KW-1185">Reference proteome</keyword>
<evidence type="ECO:0000256" key="6">
    <source>
        <dbReference type="ARBA" id="ARBA00022989"/>
    </source>
</evidence>
<dbReference type="Proteomes" id="UP001177023">
    <property type="component" value="Unassembled WGS sequence"/>
</dbReference>
<evidence type="ECO:0000256" key="2">
    <source>
        <dbReference type="ARBA" id="ARBA00004141"/>
    </source>
</evidence>
<feature type="non-terminal residue" evidence="11">
    <location>
        <position position="1"/>
    </location>
</feature>
<feature type="transmembrane region" description="Helical" evidence="9">
    <location>
        <begin position="66"/>
        <end position="91"/>
    </location>
</feature>
<dbReference type="PANTHER" id="PTHR23137:SF6">
    <property type="entry name" value="VESICLE TRANSPORT PROTEIN"/>
    <property type="match status" value="1"/>
</dbReference>
<evidence type="ECO:0000256" key="1">
    <source>
        <dbReference type="ARBA" id="ARBA00003566"/>
    </source>
</evidence>
<evidence type="ECO:0000256" key="7">
    <source>
        <dbReference type="ARBA" id="ARBA00023136"/>
    </source>
</evidence>
<evidence type="ECO:0000256" key="8">
    <source>
        <dbReference type="ARBA" id="ARBA00025800"/>
    </source>
</evidence>
<sequence length="164" mass="18066">MFDSFRQTSRPNEFTNDVEATPEAAPTPSDGSSLAWDTRIQCFAGCFILSCIASLCASILLMISSLAGFCVLTSIGSIMSLIGTCFLMGPLKQLKNMFSANRWVASLAYIAFIMMALISGLVLKNTPLALIFTILQYVAMAYYSLTYIPFAKQYIDRWLCSCLN</sequence>
<dbReference type="InterPro" id="IPR011691">
    <property type="entry name" value="Vesicle_transpt_SFT2"/>
</dbReference>
<dbReference type="AlphaFoldDB" id="A0AA36DDB9"/>
<evidence type="ECO:0000256" key="5">
    <source>
        <dbReference type="ARBA" id="ARBA00022927"/>
    </source>
</evidence>
<comment type="caution">
    <text evidence="11">The sequence shown here is derived from an EMBL/GenBank/DDBJ whole genome shotgun (WGS) entry which is preliminary data.</text>
</comment>
<accession>A0AA36DDB9</accession>
<dbReference type="GO" id="GO:0016020">
    <property type="term" value="C:membrane"/>
    <property type="evidence" value="ECO:0007669"/>
    <property type="project" value="UniProtKB-SubCell"/>
</dbReference>
<reference evidence="11" key="1">
    <citation type="submission" date="2023-06" db="EMBL/GenBank/DDBJ databases">
        <authorList>
            <person name="Delattre M."/>
        </authorList>
    </citation>
    <scope>NUCLEOTIDE SEQUENCE</scope>
    <source>
        <strain evidence="11">AF72</strain>
    </source>
</reference>
<dbReference type="GO" id="GO:0012505">
    <property type="term" value="C:endomembrane system"/>
    <property type="evidence" value="ECO:0007669"/>
    <property type="project" value="UniProtKB-ARBA"/>
</dbReference>
<keyword evidence="7 9" id="KW-0472">Membrane</keyword>
<dbReference type="GO" id="GO:0005737">
    <property type="term" value="C:cytoplasm"/>
    <property type="evidence" value="ECO:0007669"/>
    <property type="project" value="UniProtKB-ARBA"/>
</dbReference>
<feature type="transmembrane region" description="Helical" evidence="9">
    <location>
        <begin position="103"/>
        <end position="123"/>
    </location>
</feature>
<keyword evidence="4 9" id="KW-0812">Transmembrane</keyword>
<name>A0AA36DDB9_9BILA</name>
<keyword evidence="6 9" id="KW-1133">Transmembrane helix</keyword>
<proteinExistence type="inferred from homology"/>
<feature type="compositionally biased region" description="Polar residues" evidence="10">
    <location>
        <begin position="1"/>
        <end position="15"/>
    </location>
</feature>
<dbReference type="GO" id="GO:0015031">
    <property type="term" value="P:protein transport"/>
    <property type="evidence" value="ECO:0007669"/>
    <property type="project" value="UniProtKB-KW"/>
</dbReference>
<organism evidence="11 12">
    <name type="scientific">Mesorhabditis spiculigera</name>
    <dbReference type="NCBI Taxonomy" id="96644"/>
    <lineage>
        <taxon>Eukaryota</taxon>
        <taxon>Metazoa</taxon>
        <taxon>Ecdysozoa</taxon>
        <taxon>Nematoda</taxon>
        <taxon>Chromadorea</taxon>
        <taxon>Rhabditida</taxon>
        <taxon>Rhabditina</taxon>
        <taxon>Rhabditomorpha</taxon>
        <taxon>Rhabditoidea</taxon>
        <taxon>Rhabditidae</taxon>
        <taxon>Mesorhabditinae</taxon>
        <taxon>Mesorhabditis</taxon>
    </lineage>
</organism>
<evidence type="ECO:0000313" key="11">
    <source>
        <dbReference type="EMBL" id="CAJ0584158.1"/>
    </source>
</evidence>
<feature type="region of interest" description="Disordered" evidence="10">
    <location>
        <begin position="1"/>
        <end position="32"/>
    </location>
</feature>
<comment type="function">
    <text evidence="1 9">May be involved in fusion of retrograde transport vesicles derived from an endocytic compartment with the Golgi complex.</text>
</comment>
<evidence type="ECO:0000256" key="3">
    <source>
        <dbReference type="ARBA" id="ARBA00022448"/>
    </source>
</evidence>
<dbReference type="EMBL" id="CATQJA010002687">
    <property type="protein sequence ID" value="CAJ0584158.1"/>
    <property type="molecule type" value="Genomic_DNA"/>
</dbReference>
<gene>
    <name evidence="11" type="ORF">MSPICULIGERA_LOCUS22220</name>
</gene>
<feature type="transmembrane region" description="Helical" evidence="9">
    <location>
        <begin position="129"/>
        <end position="148"/>
    </location>
</feature>
<dbReference type="GO" id="GO:0016192">
    <property type="term" value="P:vesicle-mediated transport"/>
    <property type="evidence" value="ECO:0007669"/>
    <property type="project" value="InterPro"/>
</dbReference>
<comment type="subcellular location">
    <subcellularLocation>
        <location evidence="2 9">Membrane</location>
        <topology evidence="2 9">Multi-pass membrane protein</topology>
    </subcellularLocation>
</comment>
<dbReference type="Pfam" id="PF04178">
    <property type="entry name" value="Got1"/>
    <property type="match status" value="1"/>
</dbReference>
<dbReference type="InterPro" id="IPR007305">
    <property type="entry name" value="Vesicle_transpt_Got1/SFT2"/>
</dbReference>